<evidence type="ECO:0000313" key="7">
    <source>
        <dbReference type="EMBL" id="RQP25957.1"/>
    </source>
</evidence>
<sequence length="468" mass="52544">MQDKSLNILLRLKRSPFVFPLAALAALALIFISETAYYQSTRAMEALDTVTAARNHIMSLSRRIVDAETGQRGYLLTARKEYLAPYRDAARDIDSDLHWLRSYYAGKPAQIALVDKLESRFNSRLSELDQTLRLFDEGKEEAWRTFVLTDIGKEKMDEIRSVLDQLLAAETRKDTAGRRDVFETLMLNRIGVATMSALSLLALGMYLRQTAALEAHRRERQEAIEAERDQLEQEVSRRTAQLTELAQQLTELAQHLQTAREDERSRLARELHDELGALLTAAKLDAARIKSRLGATSPEATERLGHLSDILNNGIALKRRIIEDLRPSSLSNLGLLAALEIQSREFAERSGVEVDCQLTPVKLRPNVELTAYRMVQEAFTNIAKYARASKVEVRLVEEDGEARIWVRDDGVGFDTRQRRASAHGLLGMRYRVEADGGRFTLESAPGQGTCVRASLPLLAEEEAAPQAA</sequence>
<dbReference type="Gene3D" id="3.30.565.10">
    <property type="entry name" value="Histidine kinase-like ATPase, C-terminal domain"/>
    <property type="match status" value="1"/>
</dbReference>
<keyword evidence="5" id="KW-1133">Transmembrane helix</keyword>
<dbReference type="Pfam" id="PF02518">
    <property type="entry name" value="HATPase_c"/>
    <property type="match status" value="1"/>
</dbReference>
<dbReference type="Proteomes" id="UP000267464">
    <property type="component" value="Unassembled WGS sequence"/>
</dbReference>
<evidence type="ECO:0000256" key="5">
    <source>
        <dbReference type="SAM" id="Phobius"/>
    </source>
</evidence>
<keyword evidence="2 7" id="KW-0418">Kinase</keyword>
<feature type="transmembrane region" description="Helical" evidence="5">
    <location>
        <begin position="17"/>
        <end position="38"/>
    </location>
</feature>
<protein>
    <submittedName>
        <fullName evidence="7">Histidine kinase</fullName>
    </submittedName>
</protein>
<dbReference type="PROSITE" id="PS50109">
    <property type="entry name" value="HIS_KIN"/>
    <property type="match status" value="1"/>
</dbReference>
<accession>A0A3N7HUF0</accession>
<dbReference type="InterPro" id="IPR011712">
    <property type="entry name" value="Sig_transdc_His_kin_sub3_dim/P"/>
</dbReference>
<gene>
    <name evidence="7" type="ORF">DZC73_02575</name>
</gene>
<dbReference type="GO" id="GO:0046983">
    <property type="term" value="F:protein dimerization activity"/>
    <property type="evidence" value="ECO:0007669"/>
    <property type="project" value="InterPro"/>
</dbReference>
<evidence type="ECO:0000256" key="2">
    <source>
        <dbReference type="ARBA" id="ARBA00022777"/>
    </source>
</evidence>
<name>A0A3N7HUF0_9BURK</name>
<keyword evidence="3" id="KW-0902">Two-component regulatory system</keyword>
<reference evidence="7 8" key="1">
    <citation type="submission" date="2018-08" db="EMBL/GenBank/DDBJ databases">
        <authorList>
            <person name="Khan S.A."/>
            <person name="Jeon C.O."/>
            <person name="Chun B.H."/>
            <person name="Jeong S.E."/>
        </authorList>
    </citation>
    <scope>NUCLEOTIDE SEQUENCE [LARGE SCALE GENOMIC DNA]</scope>
    <source>
        <strain evidence="7 8">S-16</strain>
    </source>
</reference>
<dbReference type="PANTHER" id="PTHR24421:SF58">
    <property type="entry name" value="SIGNAL TRANSDUCTION HISTIDINE-PROTEIN KINASE_PHOSPHATASE UHPB"/>
    <property type="match status" value="1"/>
</dbReference>
<dbReference type="EMBL" id="QUSW01000001">
    <property type="protein sequence ID" value="RQP25957.1"/>
    <property type="molecule type" value="Genomic_DNA"/>
</dbReference>
<feature type="domain" description="Histidine kinase" evidence="6">
    <location>
        <begin position="266"/>
        <end position="459"/>
    </location>
</feature>
<evidence type="ECO:0000256" key="4">
    <source>
        <dbReference type="SAM" id="Coils"/>
    </source>
</evidence>
<dbReference type="InterPro" id="IPR005467">
    <property type="entry name" value="His_kinase_dom"/>
</dbReference>
<dbReference type="PANTHER" id="PTHR24421">
    <property type="entry name" value="NITRATE/NITRITE SENSOR PROTEIN NARX-RELATED"/>
    <property type="match status" value="1"/>
</dbReference>
<keyword evidence="4" id="KW-0175">Coiled coil</keyword>
<dbReference type="AlphaFoldDB" id="A0A3N7HUF0"/>
<evidence type="ECO:0000259" key="6">
    <source>
        <dbReference type="PROSITE" id="PS50109"/>
    </source>
</evidence>
<keyword evidence="5" id="KW-0472">Membrane</keyword>
<dbReference type="RefSeq" id="WP_124538625.1">
    <property type="nucleotide sequence ID" value="NZ_QUSW01000001.1"/>
</dbReference>
<dbReference type="GO" id="GO:0000155">
    <property type="term" value="F:phosphorelay sensor kinase activity"/>
    <property type="evidence" value="ECO:0007669"/>
    <property type="project" value="InterPro"/>
</dbReference>
<evidence type="ECO:0000256" key="1">
    <source>
        <dbReference type="ARBA" id="ARBA00022679"/>
    </source>
</evidence>
<dbReference type="InterPro" id="IPR007891">
    <property type="entry name" value="CHASE3"/>
</dbReference>
<feature type="transmembrane region" description="Helical" evidence="5">
    <location>
        <begin position="187"/>
        <end position="207"/>
    </location>
</feature>
<keyword evidence="1" id="KW-0808">Transferase</keyword>
<dbReference type="Gene3D" id="1.20.5.1930">
    <property type="match status" value="1"/>
</dbReference>
<dbReference type="OrthoDB" id="9782588at2"/>
<reference evidence="7 8" key="2">
    <citation type="submission" date="2018-12" db="EMBL/GenBank/DDBJ databases">
        <title>Rhizobacter gummiphilus sp. nov., a rubber-degrading bacterium isolated from the soil of a botanical garden in Japan.</title>
        <authorList>
            <person name="Shunsuke S.S."/>
        </authorList>
    </citation>
    <scope>NUCLEOTIDE SEQUENCE [LARGE SCALE GENOMIC DNA]</scope>
    <source>
        <strain evidence="7 8">S-16</strain>
    </source>
</reference>
<organism evidence="7 8">
    <name type="scientific">Piscinibacter terrae</name>
    <dbReference type="NCBI Taxonomy" id="2496871"/>
    <lineage>
        <taxon>Bacteria</taxon>
        <taxon>Pseudomonadati</taxon>
        <taxon>Pseudomonadota</taxon>
        <taxon>Betaproteobacteria</taxon>
        <taxon>Burkholderiales</taxon>
        <taxon>Sphaerotilaceae</taxon>
        <taxon>Piscinibacter</taxon>
    </lineage>
</organism>
<dbReference type="InterPro" id="IPR036890">
    <property type="entry name" value="HATPase_C_sf"/>
</dbReference>
<dbReference type="GO" id="GO:0016020">
    <property type="term" value="C:membrane"/>
    <property type="evidence" value="ECO:0007669"/>
    <property type="project" value="InterPro"/>
</dbReference>
<evidence type="ECO:0000313" key="8">
    <source>
        <dbReference type="Proteomes" id="UP000267464"/>
    </source>
</evidence>
<evidence type="ECO:0000256" key="3">
    <source>
        <dbReference type="ARBA" id="ARBA00023012"/>
    </source>
</evidence>
<feature type="coiled-coil region" evidence="4">
    <location>
        <begin position="213"/>
        <end position="266"/>
    </location>
</feature>
<dbReference type="InterPro" id="IPR003594">
    <property type="entry name" value="HATPase_dom"/>
</dbReference>
<comment type="caution">
    <text evidence="7">The sequence shown here is derived from an EMBL/GenBank/DDBJ whole genome shotgun (WGS) entry which is preliminary data.</text>
</comment>
<keyword evidence="8" id="KW-1185">Reference proteome</keyword>
<dbReference type="SUPFAM" id="SSF55874">
    <property type="entry name" value="ATPase domain of HSP90 chaperone/DNA topoisomerase II/histidine kinase"/>
    <property type="match status" value="1"/>
</dbReference>
<dbReference type="InterPro" id="IPR050482">
    <property type="entry name" value="Sensor_HK_TwoCompSys"/>
</dbReference>
<proteinExistence type="predicted"/>
<dbReference type="CDD" id="cd19410">
    <property type="entry name" value="HK9-like_sensor"/>
    <property type="match status" value="1"/>
</dbReference>
<dbReference type="Pfam" id="PF07730">
    <property type="entry name" value="HisKA_3"/>
    <property type="match status" value="1"/>
</dbReference>
<dbReference type="CDD" id="cd16917">
    <property type="entry name" value="HATPase_UhpB-NarQ-NarX-like"/>
    <property type="match status" value="1"/>
</dbReference>
<keyword evidence="5" id="KW-0812">Transmembrane</keyword>
<dbReference type="Pfam" id="PF05227">
    <property type="entry name" value="CHASE3"/>
    <property type="match status" value="1"/>
</dbReference>